<dbReference type="GO" id="GO:0061710">
    <property type="term" value="F:L-threonylcarbamoyladenylate synthase"/>
    <property type="evidence" value="ECO:0007669"/>
    <property type="project" value="UniProtKB-EC"/>
</dbReference>
<feature type="domain" description="Threonylcarbamoyl-AMP synthase C-terminal" evidence="1">
    <location>
        <begin position="5"/>
        <end position="82"/>
    </location>
</feature>
<protein>
    <submittedName>
        <fullName evidence="2">Threonylcarbamoyl-AMP synthase</fullName>
        <ecNumber evidence="2">2.7.7.87</ecNumber>
    </submittedName>
</protein>
<dbReference type="AlphaFoldDB" id="A0A645HS31"/>
<proteinExistence type="predicted"/>
<dbReference type="EMBL" id="VSSQ01098984">
    <property type="protein sequence ID" value="MPN41737.1"/>
    <property type="molecule type" value="Genomic_DNA"/>
</dbReference>
<dbReference type="Pfam" id="PF03481">
    <property type="entry name" value="Sua5_C"/>
    <property type="match status" value="1"/>
</dbReference>
<organism evidence="2">
    <name type="scientific">bioreactor metagenome</name>
    <dbReference type="NCBI Taxonomy" id="1076179"/>
    <lineage>
        <taxon>unclassified sequences</taxon>
        <taxon>metagenomes</taxon>
        <taxon>ecological metagenomes</taxon>
    </lineage>
</organism>
<accession>A0A645HS31</accession>
<name>A0A645HS31_9ZZZZ</name>
<reference evidence="2" key="1">
    <citation type="submission" date="2019-08" db="EMBL/GenBank/DDBJ databases">
        <authorList>
            <person name="Kucharzyk K."/>
            <person name="Murdoch R.W."/>
            <person name="Higgins S."/>
            <person name="Loffler F."/>
        </authorList>
    </citation>
    <scope>NUCLEOTIDE SEQUENCE</scope>
</reference>
<sequence length="88" mass="9634">MCKDEENGISTGVMASEETKGLYSCKTVLPVGNRSDISTVAANLFDTLRRFDELGIKRVYSEVFDESGCGMAVMNRLNKAAGYKCIKV</sequence>
<dbReference type="EC" id="2.7.7.87" evidence="2"/>
<evidence type="ECO:0000259" key="1">
    <source>
        <dbReference type="Pfam" id="PF03481"/>
    </source>
</evidence>
<gene>
    <name evidence="2" type="primary">ywlC_31</name>
    <name evidence="2" type="ORF">SDC9_189292</name>
</gene>
<keyword evidence="2" id="KW-0808">Transferase</keyword>
<comment type="caution">
    <text evidence="2">The sequence shown here is derived from an EMBL/GenBank/DDBJ whole genome shotgun (WGS) entry which is preliminary data.</text>
</comment>
<evidence type="ECO:0000313" key="2">
    <source>
        <dbReference type="EMBL" id="MPN41737.1"/>
    </source>
</evidence>
<keyword evidence="2" id="KW-0548">Nucleotidyltransferase</keyword>
<dbReference type="InterPro" id="IPR005145">
    <property type="entry name" value="Sua5_C"/>
</dbReference>
<dbReference type="InterPro" id="IPR038385">
    <property type="entry name" value="Sua5/YwlC_C"/>
</dbReference>
<dbReference type="Gene3D" id="3.40.50.11030">
    <property type="entry name" value="Threonylcarbamoyl-AMP synthase, C-terminal domain"/>
    <property type="match status" value="1"/>
</dbReference>